<dbReference type="PANTHER" id="PTHR22930">
    <property type="match status" value="1"/>
</dbReference>
<proteinExistence type="inferred from homology"/>
<dbReference type="AlphaFoldDB" id="A0A9P0KD02"/>
<keyword evidence="8" id="KW-1133">Transmembrane helix</keyword>
<keyword evidence="8" id="KW-0812">Transmembrane</keyword>
<feature type="transmembrane region" description="Helical" evidence="8">
    <location>
        <begin position="13"/>
        <end position="35"/>
    </location>
</feature>
<keyword evidence="7" id="KW-0539">Nucleus</keyword>
<keyword evidence="6" id="KW-0378">Hydrolase</keyword>
<reference evidence="10" key="1">
    <citation type="submission" date="2022-03" db="EMBL/GenBank/DDBJ databases">
        <authorList>
            <person name="Sayadi A."/>
        </authorList>
    </citation>
    <scope>NUCLEOTIDE SEQUENCE</scope>
</reference>
<evidence type="ECO:0000256" key="8">
    <source>
        <dbReference type="SAM" id="Phobius"/>
    </source>
</evidence>
<keyword evidence="4" id="KW-0540">Nuclease</keyword>
<comment type="similarity">
    <text evidence="3">Belongs to the HARBI1 family.</text>
</comment>
<evidence type="ECO:0000256" key="1">
    <source>
        <dbReference type="ARBA" id="ARBA00001968"/>
    </source>
</evidence>
<protein>
    <recommendedName>
        <fullName evidence="9">DDE Tnp4 domain-containing protein</fullName>
    </recommendedName>
</protein>
<comment type="cofactor">
    <cofactor evidence="1">
        <name>a divalent metal cation</name>
        <dbReference type="ChEBI" id="CHEBI:60240"/>
    </cofactor>
</comment>
<dbReference type="Proteomes" id="UP001152888">
    <property type="component" value="Unassembled WGS sequence"/>
</dbReference>
<dbReference type="Pfam" id="PF13359">
    <property type="entry name" value="DDE_Tnp_4"/>
    <property type="match status" value="1"/>
</dbReference>
<evidence type="ECO:0000313" key="11">
    <source>
        <dbReference type="Proteomes" id="UP001152888"/>
    </source>
</evidence>
<evidence type="ECO:0000259" key="9">
    <source>
        <dbReference type="Pfam" id="PF13359"/>
    </source>
</evidence>
<sequence length="434" mass="49870">MSVACVLINSIEATSVCGIMSLQTVAAAAYLVIALNRKKKRRKPRWWRRQLYVGGQEAQNDFLNKLIADDQALFRNFTRMSQEDFEYLLEKISPIIRKSDTNFREAIPTRIRLLVTLRYLATGDSYASLMYLIRTSVPSISRIIPEVCKALIDVLHDFVRIPDTEDGWKKIARDFEVLWNYPHCIGACDGKHIVLQNPKNSGSLFYNYKGTFSIVLMAVTDADYNFIYANIGCQGRISDGGVFRETIFYKKLANNNLALPAPESLPGSNRLSPYVILTDDAFPLQEHILKPFSGYHDKGSCERVYNYRHSRARRVVENSFGLLASVFRVFRKPLMVHVDNAEIITTTCIYLHNFLRRSKTSRPLYSPQGSFDHETRDGNIIPGSWRVTTQGDNGVLNLQHRARRSTFEAKEVRKEFMRFFTSDEGRVPWQDFYA</sequence>
<evidence type="ECO:0000256" key="3">
    <source>
        <dbReference type="ARBA" id="ARBA00006958"/>
    </source>
</evidence>
<feature type="domain" description="DDE Tnp4" evidence="9">
    <location>
        <begin position="189"/>
        <end position="353"/>
    </location>
</feature>
<dbReference type="InterPro" id="IPR027806">
    <property type="entry name" value="HARBI1_dom"/>
</dbReference>
<keyword evidence="8" id="KW-0472">Membrane</keyword>
<organism evidence="10 11">
    <name type="scientific">Acanthoscelides obtectus</name>
    <name type="common">Bean weevil</name>
    <name type="synonym">Bruchus obtectus</name>
    <dbReference type="NCBI Taxonomy" id="200917"/>
    <lineage>
        <taxon>Eukaryota</taxon>
        <taxon>Metazoa</taxon>
        <taxon>Ecdysozoa</taxon>
        <taxon>Arthropoda</taxon>
        <taxon>Hexapoda</taxon>
        <taxon>Insecta</taxon>
        <taxon>Pterygota</taxon>
        <taxon>Neoptera</taxon>
        <taxon>Endopterygota</taxon>
        <taxon>Coleoptera</taxon>
        <taxon>Polyphaga</taxon>
        <taxon>Cucujiformia</taxon>
        <taxon>Chrysomeloidea</taxon>
        <taxon>Chrysomelidae</taxon>
        <taxon>Bruchinae</taxon>
        <taxon>Bruchini</taxon>
        <taxon>Acanthoscelides</taxon>
    </lineage>
</organism>
<evidence type="ECO:0000256" key="5">
    <source>
        <dbReference type="ARBA" id="ARBA00022723"/>
    </source>
</evidence>
<accession>A0A9P0KD02</accession>
<keyword evidence="5" id="KW-0479">Metal-binding</keyword>
<evidence type="ECO:0000313" key="10">
    <source>
        <dbReference type="EMBL" id="CAH1971406.1"/>
    </source>
</evidence>
<dbReference type="GO" id="GO:0004518">
    <property type="term" value="F:nuclease activity"/>
    <property type="evidence" value="ECO:0007669"/>
    <property type="project" value="UniProtKB-KW"/>
</dbReference>
<evidence type="ECO:0000256" key="2">
    <source>
        <dbReference type="ARBA" id="ARBA00004123"/>
    </source>
</evidence>
<evidence type="ECO:0000256" key="4">
    <source>
        <dbReference type="ARBA" id="ARBA00022722"/>
    </source>
</evidence>
<name>A0A9P0KD02_ACAOB</name>
<dbReference type="PANTHER" id="PTHR22930:SF269">
    <property type="entry name" value="NUCLEASE HARBI1-LIKE PROTEIN"/>
    <property type="match status" value="1"/>
</dbReference>
<gene>
    <name evidence="10" type="ORF">ACAOBT_LOCUS9410</name>
</gene>
<dbReference type="GO" id="GO:0046872">
    <property type="term" value="F:metal ion binding"/>
    <property type="evidence" value="ECO:0007669"/>
    <property type="project" value="UniProtKB-KW"/>
</dbReference>
<dbReference type="GO" id="GO:0016787">
    <property type="term" value="F:hydrolase activity"/>
    <property type="evidence" value="ECO:0007669"/>
    <property type="project" value="UniProtKB-KW"/>
</dbReference>
<comment type="caution">
    <text evidence="10">The sequence shown here is derived from an EMBL/GenBank/DDBJ whole genome shotgun (WGS) entry which is preliminary data.</text>
</comment>
<dbReference type="EMBL" id="CAKOFQ010006785">
    <property type="protein sequence ID" value="CAH1971406.1"/>
    <property type="molecule type" value="Genomic_DNA"/>
</dbReference>
<keyword evidence="11" id="KW-1185">Reference proteome</keyword>
<dbReference type="GO" id="GO:0005634">
    <property type="term" value="C:nucleus"/>
    <property type="evidence" value="ECO:0007669"/>
    <property type="project" value="UniProtKB-SubCell"/>
</dbReference>
<evidence type="ECO:0000256" key="6">
    <source>
        <dbReference type="ARBA" id="ARBA00022801"/>
    </source>
</evidence>
<evidence type="ECO:0000256" key="7">
    <source>
        <dbReference type="ARBA" id="ARBA00023242"/>
    </source>
</evidence>
<comment type="subcellular location">
    <subcellularLocation>
        <location evidence="2">Nucleus</location>
    </subcellularLocation>
</comment>
<dbReference type="InterPro" id="IPR045249">
    <property type="entry name" value="HARBI1-like"/>
</dbReference>
<dbReference type="OrthoDB" id="8189124at2759"/>